<keyword evidence="2" id="KW-0805">Transcription regulation</keyword>
<dbReference type="PROSITE" id="PS51077">
    <property type="entry name" value="HTH_ICLR"/>
    <property type="match status" value="1"/>
</dbReference>
<dbReference type="SMART" id="SM00346">
    <property type="entry name" value="HTH_ICLR"/>
    <property type="match status" value="1"/>
</dbReference>
<keyword evidence="1" id="KW-0319">Glycerol metabolism</keyword>
<evidence type="ECO:0000313" key="9">
    <source>
        <dbReference type="EMBL" id="PWR13607.1"/>
    </source>
</evidence>
<evidence type="ECO:0000259" key="7">
    <source>
        <dbReference type="PROSITE" id="PS51077"/>
    </source>
</evidence>
<evidence type="ECO:0000256" key="1">
    <source>
        <dbReference type="ARBA" id="ARBA00022798"/>
    </source>
</evidence>
<dbReference type="Gene3D" id="1.10.10.10">
    <property type="entry name" value="Winged helix-like DNA-binding domain superfamily/Winged helix DNA-binding domain"/>
    <property type="match status" value="1"/>
</dbReference>
<evidence type="ECO:0000259" key="8">
    <source>
        <dbReference type="PROSITE" id="PS51078"/>
    </source>
</evidence>
<dbReference type="FunFam" id="1.10.10.10:FF:000056">
    <property type="entry name" value="IclR family transcriptional regulator"/>
    <property type="match status" value="1"/>
</dbReference>
<evidence type="ECO:0000256" key="3">
    <source>
        <dbReference type="ARBA" id="ARBA00023125"/>
    </source>
</evidence>
<dbReference type="GO" id="GO:0006071">
    <property type="term" value="P:glycerol metabolic process"/>
    <property type="evidence" value="ECO:0007669"/>
    <property type="project" value="UniProtKB-KW"/>
</dbReference>
<dbReference type="Pfam" id="PF01614">
    <property type="entry name" value="IclR_C"/>
    <property type="match status" value="1"/>
</dbReference>
<dbReference type="GO" id="GO:0003677">
    <property type="term" value="F:DNA binding"/>
    <property type="evidence" value="ECO:0007669"/>
    <property type="project" value="UniProtKB-KW"/>
</dbReference>
<proteinExistence type="predicted"/>
<dbReference type="SUPFAM" id="SSF46785">
    <property type="entry name" value="Winged helix' DNA-binding domain"/>
    <property type="match status" value="1"/>
</dbReference>
<dbReference type="InterPro" id="IPR050707">
    <property type="entry name" value="HTH_MetabolicPath_Reg"/>
</dbReference>
<dbReference type="SUPFAM" id="SSF55781">
    <property type="entry name" value="GAF domain-like"/>
    <property type="match status" value="1"/>
</dbReference>
<comment type="function">
    <text evidence="5">May be an activator protein for the gylABX operon.</text>
</comment>
<feature type="domain" description="HTH iclR-type" evidence="7">
    <location>
        <begin position="12"/>
        <end position="74"/>
    </location>
</feature>
<dbReference type="PANTHER" id="PTHR30136">
    <property type="entry name" value="HELIX-TURN-HELIX TRANSCRIPTIONAL REGULATOR, ICLR FAMILY"/>
    <property type="match status" value="1"/>
</dbReference>
<comment type="caution">
    <text evidence="9">The sequence shown here is derived from an EMBL/GenBank/DDBJ whole genome shotgun (WGS) entry which is preliminary data.</text>
</comment>
<evidence type="ECO:0000256" key="6">
    <source>
        <dbReference type="ARBA" id="ARBA00070406"/>
    </source>
</evidence>
<gene>
    <name evidence="9" type="ORF">DKT69_19925</name>
</gene>
<protein>
    <recommendedName>
        <fullName evidence="6">Glycerol operon regulatory protein</fullName>
    </recommendedName>
</protein>
<evidence type="ECO:0000256" key="4">
    <source>
        <dbReference type="ARBA" id="ARBA00023163"/>
    </source>
</evidence>
<dbReference type="Pfam" id="PF09339">
    <property type="entry name" value="HTH_IclR"/>
    <property type="match status" value="1"/>
</dbReference>
<dbReference type="InterPro" id="IPR029016">
    <property type="entry name" value="GAF-like_dom_sf"/>
</dbReference>
<dbReference type="Proteomes" id="UP000246050">
    <property type="component" value="Unassembled WGS sequence"/>
</dbReference>
<dbReference type="GO" id="GO:0003700">
    <property type="term" value="F:DNA-binding transcription factor activity"/>
    <property type="evidence" value="ECO:0007669"/>
    <property type="project" value="TreeGrafter"/>
</dbReference>
<dbReference type="InterPro" id="IPR036388">
    <property type="entry name" value="WH-like_DNA-bd_sf"/>
</dbReference>
<dbReference type="PROSITE" id="PS51078">
    <property type="entry name" value="ICLR_ED"/>
    <property type="match status" value="1"/>
</dbReference>
<dbReference type="PANTHER" id="PTHR30136:SF35">
    <property type="entry name" value="HTH-TYPE TRANSCRIPTIONAL REGULATOR RV1719"/>
    <property type="match status" value="1"/>
</dbReference>
<keyword evidence="3" id="KW-0238">DNA-binding</keyword>
<reference evidence="9 10" key="1">
    <citation type="submission" date="2018-05" db="EMBL/GenBank/DDBJ databases">
        <title>Micromonosporas from Atacama Desert.</title>
        <authorList>
            <person name="Carro L."/>
            <person name="Golinska P."/>
            <person name="Klenk H.-P."/>
            <person name="Goodfellow M."/>
        </authorList>
    </citation>
    <scope>NUCLEOTIDE SEQUENCE [LARGE SCALE GENOMIC DNA]</scope>
    <source>
        <strain evidence="9 10">4G51</strain>
    </source>
</reference>
<dbReference type="AlphaFoldDB" id="A0A317DGA5"/>
<name>A0A317DGA5_9ACTN</name>
<dbReference type="EMBL" id="QGKS01000258">
    <property type="protein sequence ID" value="PWR13607.1"/>
    <property type="molecule type" value="Genomic_DNA"/>
</dbReference>
<evidence type="ECO:0000313" key="10">
    <source>
        <dbReference type="Proteomes" id="UP000246050"/>
    </source>
</evidence>
<dbReference type="GO" id="GO:0045892">
    <property type="term" value="P:negative regulation of DNA-templated transcription"/>
    <property type="evidence" value="ECO:0007669"/>
    <property type="project" value="TreeGrafter"/>
</dbReference>
<keyword evidence="4" id="KW-0804">Transcription</keyword>
<evidence type="ECO:0000256" key="2">
    <source>
        <dbReference type="ARBA" id="ARBA00023015"/>
    </source>
</evidence>
<organism evidence="9 10">
    <name type="scientific">Micromonospora sicca</name>
    <dbReference type="NCBI Taxonomy" id="2202420"/>
    <lineage>
        <taxon>Bacteria</taxon>
        <taxon>Bacillati</taxon>
        <taxon>Actinomycetota</taxon>
        <taxon>Actinomycetes</taxon>
        <taxon>Micromonosporales</taxon>
        <taxon>Micromonosporaceae</taxon>
        <taxon>Micromonospora</taxon>
    </lineage>
</organism>
<dbReference type="InterPro" id="IPR005471">
    <property type="entry name" value="Tscrpt_reg_IclR_N"/>
</dbReference>
<feature type="domain" description="IclR-ED" evidence="8">
    <location>
        <begin position="75"/>
        <end position="258"/>
    </location>
</feature>
<sequence>MKSVQASESQHVESLGRVLDVLELFTAAGPELSLTDIAERLKWPAPTAHRVVSTLLARGFLARDPRTKRLRIGMSVMRLVGPLMSGLALPDLALPFLRDLAQDTGETVNLAVLDGAEVLYLASAPGSFLLRVDTTPGLRTPAHCTALGKCMLAQLDPDDARQQLGKAPYVARTDRSVHSWKQLAPQLDTIRSDGYALSLEEYEAGLNSCAVPVPTHNGVIAAINIAASAIRVPAQDLVATFVPRLRATAEALARAQGLEPEPT</sequence>
<dbReference type="Gene3D" id="3.30.450.40">
    <property type="match status" value="1"/>
</dbReference>
<evidence type="ECO:0000256" key="5">
    <source>
        <dbReference type="ARBA" id="ARBA00058938"/>
    </source>
</evidence>
<dbReference type="InterPro" id="IPR036390">
    <property type="entry name" value="WH_DNA-bd_sf"/>
</dbReference>
<accession>A0A317DGA5</accession>
<dbReference type="InterPro" id="IPR014757">
    <property type="entry name" value="Tscrpt_reg_IclR_C"/>
</dbReference>